<keyword evidence="1" id="KW-0472">Membrane</keyword>
<comment type="caution">
    <text evidence="2">The sequence shown here is derived from an EMBL/GenBank/DDBJ whole genome shotgun (WGS) entry which is preliminary data.</text>
</comment>
<sequence>MNWIMKWKNSTFHKKLRSFLLEYELLSPKETIVICSLSLILELCCWMLSIPSLEQWELTVKQDTTLFSLLVIWEVIAVCVLVLIPVLLIACIILWCLLGKNFQKLKKANQQRGKITSLQNNPFKRKESENKFIILFVPVLVLVTVFTAFSFMFLFECYYGVFKQAKMYYQLKKQLKSVLQEQDTVLEKP</sequence>
<evidence type="ECO:0000256" key="1">
    <source>
        <dbReference type="SAM" id="Phobius"/>
    </source>
</evidence>
<feature type="transmembrane region" description="Helical" evidence="1">
    <location>
        <begin position="70"/>
        <end position="98"/>
    </location>
</feature>
<dbReference type="Proteomes" id="UP000008948">
    <property type="component" value="Unassembled WGS sequence"/>
</dbReference>
<name>A0ABP2QT06_BARVI</name>
<proteinExistence type="predicted"/>
<gene>
    <name evidence="2" type="ORF">MEI_00941</name>
</gene>
<feature type="transmembrane region" description="Helical" evidence="1">
    <location>
        <begin position="132"/>
        <end position="155"/>
    </location>
</feature>
<keyword evidence="1" id="KW-1133">Transmembrane helix</keyword>
<feature type="transmembrane region" description="Helical" evidence="1">
    <location>
        <begin position="31"/>
        <end position="50"/>
    </location>
</feature>
<protein>
    <submittedName>
        <fullName evidence="2">Uncharacterized protein</fullName>
    </submittedName>
</protein>
<keyword evidence="3" id="KW-1185">Reference proteome</keyword>
<organism evidence="2 3">
    <name type="scientific">Bartonella vinsonii subsp. arupensis Pm136co</name>
    <dbReference type="NCBI Taxonomy" id="1094561"/>
    <lineage>
        <taxon>Bacteria</taxon>
        <taxon>Pseudomonadati</taxon>
        <taxon>Pseudomonadota</taxon>
        <taxon>Alphaproteobacteria</taxon>
        <taxon>Hyphomicrobiales</taxon>
        <taxon>Bartonellaceae</taxon>
        <taxon>Bartonella</taxon>
    </lineage>
</organism>
<evidence type="ECO:0000313" key="2">
    <source>
        <dbReference type="EMBL" id="EJF98081.1"/>
    </source>
</evidence>
<dbReference type="EMBL" id="AIMH01000018">
    <property type="protein sequence ID" value="EJF98081.1"/>
    <property type="molecule type" value="Genomic_DNA"/>
</dbReference>
<evidence type="ECO:0000313" key="3">
    <source>
        <dbReference type="Proteomes" id="UP000008948"/>
    </source>
</evidence>
<reference evidence="2 3" key="1">
    <citation type="submission" date="2012-03" db="EMBL/GenBank/DDBJ databases">
        <title>The Genome Sequence of Bartonella vinsonii subsp. arupensis str. Pm136co.</title>
        <authorList>
            <consortium name="The Broad Institute Genome Sequencing Platform"/>
            <consortium name="The Broad Institute Genome Sequencing Center for Infectious Disease"/>
            <person name="Feldgarden M."/>
            <person name="Kirby J."/>
            <person name="Kosoy M."/>
            <person name="Birtles R."/>
            <person name="Probert W.S."/>
            <person name="Chiaraviglio L."/>
            <person name="Young S.K."/>
            <person name="Zeng Q."/>
            <person name="Gargeya S."/>
            <person name="Fitzgerald M."/>
            <person name="Haas B."/>
            <person name="Abouelleil A."/>
            <person name="Alvarado L."/>
            <person name="Arachchi H.M."/>
            <person name="Berlin A."/>
            <person name="Chapman S.B."/>
            <person name="Gearin G."/>
            <person name="Goldberg J."/>
            <person name="Griggs A."/>
            <person name="Gujja S."/>
            <person name="Hansen M."/>
            <person name="Heiman D."/>
            <person name="Howarth C."/>
            <person name="Larimer J."/>
            <person name="Lui A."/>
            <person name="MacDonald P.J.P."/>
            <person name="McCowen C."/>
            <person name="Montmayeur A."/>
            <person name="Murphy C."/>
            <person name="Neiman D."/>
            <person name="Pearson M."/>
            <person name="Priest M."/>
            <person name="Roberts A."/>
            <person name="Saif S."/>
            <person name="Shea T."/>
            <person name="Sisk P."/>
            <person name="Stolte C."/>
            <person name="Sykes S."/>
            <person name="Wortman J."/>
            <person name="Nusbaum C."/>
            <person name="Birren B."/>
        </authorList>
    </citation>
    <scope>NUCLEOTIDE SEQUENCE [LARGE SCALE GENOMIC DNA]</scope>
    <source>
        <strain evidence="2 3">Pm136co</strain>
    </source>
</reference>
<accession>A0ABP2QT06</accession>
<keyword evidence="1" id="KW-0812">Transmembrane</keyword>